<dbReference type="InterPro" id="IPR013324">
    <property type="entry name" value="RNA_pol_sigma_r3/r4-like"/>
</dbReference>
<dbReference type="PROSITE" id="PS01063">
    <property type="entry name" value="SIGMA70_ECF"/>
    <property type="match status" value="1"/>
</dbReference>
<dbReference type="Gene3D" id="1.10.1740.10">
    <property type="match status" value="1"/>
</dbReference>
<dbReference type="PANTHER" id="PTHR43133">
    <property type="entry name" value="RNA POLYMERASE ECF-TYPE SIGMA FACTO"/>
    <property type="match status" value="1"/>
</dbReference>
<dbReference type="Pfam" id="PF08281">
    <property type="entry name" value="Sigma70_r4_2"/>
    <property type="match status" value="1"/>
</dbReference>
<evidence type="ECO:0000256" key="2">
    <source>
        <dbReference type="ARBA" id="ARBA00023015"/>
    </source>
</evidence>
<evidence type="ECO:0000313" key="9">
    <source>
        <dbReference type="EMBL" id="POR51883.1"/>
    </source>
</evidence>
<dbReference type="InterPro" id="IPR007627">
    <property type="entry name" value="RNA_pol_sigma70_r2"/>
</dbReference>
<dbReference type="Proteomes" id="UP000236919">
    <property type="component" value="Unassembled WGS sequence"/>
</dbReference>
<evidence type="ECO:0000256" key="6">
    <source>
        <dbReference type="RuleBase" id="RU000716"/>
    </source>
</evidence>
<evidence type="ECO:0000256" key="1">
    <source>
        <dbReference type="ARBA" id="ARBA00010641"/>
    </source>
</evidence>
<keyword evidence="4 6" id="KW-0238">DNA-binding</keyword>
<comment type="similarity">
    <text evidence="1 6">Belongs to the sigma-70 factor family. ECF subfamily.</text>
</comment>
<evidence type="ECO:0000313" key="10">
    <source>
        <dbReference type="Proteomes" id="UP000236919"/>
    </source>
</evidence>
<organism evidence="9 10">
    <name type="scientific">Bosea psychrotolerans</name>
    <dbReference type="NCBI Taxonomy" id="1871628"/>
    <lineage>
        <taxon>Bacteria</taxon>
        <taxon>Pseudomonadati</taxon>
        <taxon>Pseudomonadota</taxon>
        <taxon>Alphaproteobacteria</taxon>
        <taxon>Hyphomicrobiales</taxon>
        <taxon>Boseaceae</taxon>
        <taxon>Bosea</taxon>
    </lineage>
</organism>
<evidence type="ECO:0000256" key="3">
    <source>
        <dbReference type="ARBA" id="ARBA00023082"/>
    </source>
</evidence>
<accession>A0A2S4MAX1</accession>
<evidence type="ECO:0000256" key="4">
    <source>
        <dbReference type="ARBA" id="ARBA00023125"/>
    </source>
</evidence>
<dbReference type="InterPro" id="IPR036388">
    <property type="entry name" value="WH-like_DNA-bd_sf"/>
</dbReference>
<feature type="domain" description="RNA polymerase sigma factor 70 region 4 type 2" evidence="8">
    <location>
        <begin position="159"/>
        <end position="210"/>
    </location>
</feature>
<dbReference type="GO" id="GO:0006352">
    <property type="term" value="P:DNA-templated transcription initiation"/>
    <property type="evidence" value="ECO:0007669"/>
    <property type="project" value="InterPro"/>
</dbReference>
<keyword evidence="3 6" id="KW-0731">Sigma factor</keyword>
<dbReference type="SUPFAM" id="SSF88946">
    <property type="entry name" value="Sigma2 domain of RNA polymerase sigma factors"/>
    <property type="match status" value="1"/>
</dbReference>
<dbReference type="NCBIfam" id="TIGR02937">
    <property type="entry name" value="sigma70-ECF"/>
    <property type="match status" value="1"/>
</dbReference>
<dbReference type="NCBIfam" id="NF004113">
    <property type="entry name" value="PRK05602.1"/>
    <property type="match status" value="1"/>
</dbReference>
<dbReference type="InterPro" id="IPR013325">
    <property type="entry name" value="RNA_pol_sigma_r2"/>
</dbReference>
<dbReference type="Gene3D" id="1.10.10.10">
    <property type="entry name" value="Winged helix-like DNA-binding domain superfamily/Winged helix DNA-binding domain"/>
    <property type="match status" value="1"/>
</dbReference>
<evidence type="ECO:0000259" key="7">
    <source>
        <dbReference type="Pfam" id="PF04542"/>
    </source>
</evidence>
<dbReference type="CDD" id="cd06171">
    <property type="entry name" value="Sigma70_r4"/>
    <property type="match status" value="1"/>
</dbReference>
<name>A0A2S4MAX1_9HYPH</name>
<proteinExistence type="inferred from homology"/>
<dbReference type="InterPro" id="IPR013249">
    <property type="entry name" value="RNA_pol_sigma70_r4_t2"/>
</dbReference>
<dbReference type="GO" id="GO:0003677">
    <property type="term" value="F:DNA binding"/>
    <property type="evidence" value="ECO:0007669"/>
    <property type="project" value="UniProtKB-KW"/>
</dbReference>
<keyword evidence="2 6" id="KW-0805">Transcription regulation</keyword>
<dbReference type="EMBL" id="PQFZ01000006">
    <property type="protein sequence ID" value="POR51883.1"/>
    <property type="molecule type" value="Genomic_DNA"/>
</dbReference>
<dbReference type="AlphaFoldDB" id="A0A2S4MAX1"/>
<protein>
    <recommendedName>
        <fullName evidence="6">RNA polymerase sigma factor</fullName>
    </recommendedName>
</protein>
<keyword evidence="10" id="KW-1185">Reference proteome</keyword>
<dbReference type="InterPro" id="IPR039425">
    <property type="entry name" value="RNA_pol_sigma-70-like"/>
</dbReference>
<gene>
    <name evidence="9" type="ORF">CYD53_106166</name>
</gene>
<dbReference type="GO" id="GO:0016987">
    <property type="term" value="F:sigma factor activity"/>
    <property type="evidence" value="ECO:0007669"/>
    <property type="project" value="UniProtKB-KW"/>
</dbReference>
<dbReference type="OrthoDB" id="9780326at2"/>
<dbReference type="InterPro" id="IPR000838">
    <property type="entry name" value="RNA_pol_sigma70_ECF_CS"/>
</dbReference>
<sequence>MTCPPSQLDIATFAVPMPPIGALEARTELLPKLGDLSIRRPLDRDDELLRLIALSDEAAFRQLVERHVDRAYALALRILRNGADAEDVVQDTLLKIWTHRGSWETGRAKFTTWLYRVVTNRCLDMRRRPQAEGMENLPDIVDEQPDALTALHRHEVNDLLTREMGRLPDQQRVALILSYYDDFSNAQIAEIMETTVSAVEALLKRGRQHLRKHLRRSERDIRQSFTDD</sequence>
<dbReference type="PANTHER" id="PTHR43133:SF8">
    <property type="entry name" value="RNA POLYMERASE SIGMA FACTOR HI_1459-RELATED"/>
    <property type="match status" value="1"/>
</dbReference>
<dbReference type="SUPFAM" id="SSF88659">
    <property type="entry name" value="Sigma3 and sigma4 domains of RNA polymerase sigma factors"/>
    <property type="match status" value="1"/>
</dbReference>
<feature type="domain" description="RNA polymerase sigma-70 region 2" evidence="7">
    <location>
        <begin position="63"/>
        <end position="128"/>
    </location>
</feature>
<keyword evidence="5 6" id="KW-0804">Transcription</keyword>
<evidence type="ECO:0000256" key="5">
    <source>
        <dbReference type="ARBA" id="ARBA00023163"/>
    </source>
</evidence>
<evidence type="ECO:0000259" key="8">
    <source>
        <dbReference type="Pfam" id="PF08281"/>
    </source>
</evidence>
<reference evidence="9 10" key="1">
    <citation type="submission" date="2018-01" db="EMBL/GenBank/DDBJ databases">
        <title>Genomic Encyclopedia of Type Strains, Phase III (KMG-III): the genomes of soil and plant-associated and newly described type strains.</title>
        <authorList>
            <person name="Whitman W."/>
        </authorList>
    </citation>
    <scope>NUCLEOTIDE SEQUENCE [LARGE SCALE GENOMIC DNA]</scope>
    <source>
        <strain evidence="9 10">1131</strain>
    </source>
</reference>
<dbReference type="Pfam" id="PF04542">
    <property type="entry name" value="Sigma70_r2"/>
    <property type="match status" value="1"/>
</dbReference>
<dbReference type="NCBIfam" id="NF009190">
    <property type="entry name" value="PRK12538.1"/>
    <property type="match status" value="1"/>
</dbReference>
<comment type="caution">
    <text evidence="9">The sequence shown here is derived from an EMBL/GenBank/DDBJ whole genome shotgun (WGS) entry which is preliminary data.</text>
</comment>
<dbReference type="InterPro" id="IPR014284">
    <property type="entry name" value="RNA_pol_sigma-70_dom"/>
</dbReference>